<accession>A0A561EAE8</accession>
<reference evidence="1 2" key="1">
    <citation type="submission" date="2019-06" db="EMBL/GenBank/DDBJ databases">
        <title>Sequencing the genomes of 1000 actinobacteria strains.</title>
        <authorList>
            <person name="Klenk H.-P."/>
        </authorList>
    </citation>
    <scope>NUCLEOTIDE SEQUENCE [LARGE SCALE GENOMIC DNA]</scope>
    <source>
        <strain evidence="1 2">DSM 19560</strain>
    </source>
</reference>
<dbReference type="PROSITE" id="PS00092">
    <property type="entry name" value="N6_MTASE"/>
    <property type="match status" value="1"/>
</dbReference>
<dbReference type="EMBL" id="VIVQ01000001">
    <property type="protein sequence ID" value="TWE12585.1"/>
    <property type="molecule type" value="Genomic_DNA"/>
</dbReference>
<gene>
    <name evidence="1" type="ORF">BKA23_1399</name>
</gene>
<sequence>MKVRREVRNREVYLPPVSTYRWWARRTEAVSGSIIDAVSVDRPGRMVVSDPFAGGGVIPLAAVMRGHSVYAQDLNPWAAQGLASMLALPDPEALREGIAALTQRVLTSAQAAYGTVLTNGTPALVSHTFRVAVAPCTACGLGRRIFPHALVSLTSRVERNLPEAFLACPNGHLFKGRRDMVAACSTCGELTDPARAYTPRRVITCPCGHQDRLQDRARATGLTWEVVLVERAGGGRRELSLPTSGELAAAEAMHLDPRMQLGAIPEGQETAVLRRHGFRSWEDLYPRRQRAMVEKLLELASSCSPDADVVAALKLAIIGSTEMAGHLSRWDRYYLKSYESMAGHRFNFTTLPVEPNAWGTTTSGRGTTLRRVVQLIKSAEWLKERTGGGLQIAGPLAASAPMVPALLGQDVDGQSLERPDVLVVVGSSQRQLLPTGSVDLVLTDPPYHDDVQYGELSQPLQAWAGLTSAESGGDAVVNRATGQLVAAGSYTALLASIFRESARLLRDAGHLIFSYANRDPQAWAQLLEALQSAGLRAVGCTIVHSENETDHAKRNVRACTLDLLLDLVPLSGIAVAKHRPTVGDTAEEKFLGIIAEYVLAVGELDTNWQKEFLEATSSAEFLQPRRARRSNGLDTS</sequence>
<proteinExistence type="predicted"/>
<evidence type="ECO:0000313" key="2">
    <source>
        <dbReference type="Proteomes" id="UP000318297"/>
    </source>
</evidence>
<evidence type="ECO:0000313" key="1">
    <source>
        <dbReference type="EMBL" id="TWE12585.1"/>
    </source>
</evidence>
<protein>
    <recommendedName>
        <fullName evidence="3">Adenine-specific DNA methylase</fullName>
    </recommendedName>
</protein>
<name>A0A561EAE8_9MICO</name>
<organism evidence="1 2">
    <name type="scientific">Rudaeicoccus suwonensis</name>
    <dbReference type="NCBI Taxonomy" id="657409"/>
    <lineage>
        <taxon>Bacteria</taxon>
        <taxon>Bacillati</taxon>
        <taxon>Actinomycetota</taxon>
        <taxon>Actinomycetes</taxon>
        <taxon>Micrococcales</taxon>
        <taxon>Dermacoccaceae</taxon>
        <taxon>Rudaeicoccus</taxon>
    </lineage>
</organism>
<evidence type="ECO:0008006" key="3">
    <source>
        <dbReference type="Google" id="ProtNLM"/>
    </source>
</evidence>
<comment type="caution">
    <text evidence="1">The sequence shown here is derived from an EMBL/GenBank/DDBJ whole genome shotgun (WGS) entry which is preliminary data.</text>
</comment>
<dbReference type="Gene3D" id="3.40.50.150">
    <property type="entry name" value="Vaccinia Virus protein VP39"/>
    <property type="match status" value="1"/>
</dbReference>
<dbReference type="InterPro" id="IPR002052">
    <property type="entry name" value="DNA_methylase_N6_adenine_CS"/>
</dbReference>
<keyword evidence="2" id="KW-1185">Reference proteome</keyword>
<dbReference type="GO" id="GO:0003676">
    <property type="term" value="F:nucleic acid binding"/>
    <property type="evidence" value="ECO:0007669"/>
    <property type="project" value="InterPro"/>
</dbReference>
<dbReference type="AlphaFoldDB" id="A0A561EAE8"/>
<dbReference type="GO" id="GO:0032259">
    <property type="term" value="P:methylation"/>
    <property type="evidence" value="ECO:0007669"/>
    <property type="project" value="InterPro"/>
</dbReference>
<dbReference type="SUPFAM" id="SSF53335">
    <property type="entry name" value="S-adenosyl-L-methionine-dependent methyltransferases"/>
    <property type="match status" value="2"/>
</dbReference>
<dbReference type="Proteomes" id="UP000318297">
    <property type="component" value="Unassembled WGS sequence"/>
</dbReference>
<dbReference type="InterPro" id="IPR029063">
    <property type="entry name" value="SAM-dependent_MTases_sf"/>
</dbReference>
<dbReference type="GO" id="GO:0008168">
    <property type="term" value="F:methyltransferase activity"/>
    <property type="evidence" value="ECO:0007669"/>
    <property type="project" value="InterPro"/>
</dbReference>